<reference evidence="1" key="1">
    <citation type="submission" date="2023-03" db="EMBL/GenBank/DDBJ databases">
        <title>Electrophorus voltai genome.</title>
        <authorList>
            <person name="Bian C."/>
        </authorList>
    </citation>
    <scope>NUCLEOTIDE SEQUENCE</scope>
    <source>
        <strain evidence="1">CB-2022</strain>
        <tissue evidence="1">Muscle</tissue>
    </source>
</reference>
<dbReference type="Proteomes" id="UP001239994">
    <property type="component" value="Unassembled WGS sequence"/>
</dbReference>
<keyword evidence="2" id="KW-1185">Reference proteome</keyword>
<evidence type="ECO:0000313" key="2">
    <source>
        <dbReference type="Proteomes" id="UP001239994"/>
    </source>
</evidence>
<comment type="caution">
    <text evidence="1">The sequence shown here is derived from an EMBL/GenBank/DDBJ whole genome shotgun (WGS) entry which is preliminary data.</text>
</comment>
<protein>
    <submittedName>
        <fullName evidence="1">Uncharacterized protein</fullName>
    </submittedName>
</protein>
<accession>A0AAD8Z815</accession>
<dbReference type="EMBL" id="JAROKS010000018">
    <property type="protein sequence ID" value="KAK1793103.1"/>
    <property type="molecule type" value="Genomic_DNA"/>
</dbReference>
<evidence type="ECO:0000313" key="1">
    <source>
        <dbReference type="EMBL" id="KAK1793103.1"/>
    </source>
</evidence>
<sequence>MATLGPHRVKTDEQTLDLLFQSLLQRVTNTSILLAQKMDACSMMVNGTVEDRPSV</sequence>
<organism evidence="1 2">
    <name type="scientific">Electrophorus voltai</name>
    <dbReference type="NCBI Taxonomy" id="2609070"/>
    <lineage>
        <taxon>Eukaryota</taxon>
        <taxon>Metazoa</taxon>
        <taxon>Chordata</taxon>
        <taxon>Craniata</taxon>
        <taxon>Vertebrata</taxon>
        <taxon>Euteleostomi</taxon>
        <taxon>Actinopterygii</taxon>
        <taxon>Neopterygii</taxon>
        <taxon>Teleostei</taxon>
        <taxon>Ostariophysi</taxon>
        <taxon>Gymnotiformes</taxon>
        <taxon>Gymnotoidei</taxon>
        <taxon>Gymnotidae</taxon>
        <taxon>Electrophorus</taxon>
    </lineage>
</organism>
<proteinExistence type="predicted"/>
<gene>
    <name evidence="1" type="ORF">P4O66_011511</name>
</gene>
<dbReference type="AlphaFoldDB" id="A0AAD8Z815"/>
<name>A0AAD8Z815_9TELE</name>